<name>A0ABZ2WYY1_9HYPO</name>
<accession>A0ABZ2WYY1</accession>
<proteinExistence type="predicted"/>
<gene>
    <name evidence="1" type="ORF">QYS62_007086</name>
</gene>
<dbReference type="Proteomes" id="UP001489902">
    <property type="component" value="Chromosome 4"/>
</dbReference>
<sequence length="515" mass="59064">MAISDPTPQPSAAPKLPLDVLYNIGLILAEAPLEEAKAYVDSDYQPYLMPGHTWDGTWTNPLHKFTYLSKTTKALLEPLLYRHLILYRPQDVTNFFITLIKRPEIRQHVQDISAFPDMTGPIVRKLYLPACKKIWAARCPSDKPALMRLLDGAGLQKLAWSACMLERTKQRFMFSPDFKHDGILELMFAGILFLTPNVTEFHWRDSNTNPKAFILDRIMGETVDAGVPLMPKLKVLSTEKAAFEFSKQAQFFTPHIGLWDNLHTLHLNDIDLDVEFIEMLVAGEFKENRPVKELYISCVSGSEIPYSLRSFPPDFELSSTLLLNQDEPDLDKAKFKAFPNLTLLDVCFVHHVQRLHTGSPTLRSFLHAVGCPERIHLAGHTLPINTFNTGVIHPKLKYLKVREFQPDAPARTAERDVLVAGLNRFWQEQCHVVPNLCEIDWDHYKFKREDLEGEERAVWGVVGEEEWEDESGVDSDDDDFVIEEDEDDLYFLENDDLQGPWDHDPHGIMSHFLDD</sequence>
<dbReference type="SUPFAM" id="SSF52047">
    <property type="entry name" value="RNI-like"/>
    <property type="match status" value="1"/>
</dbReference>
<reference evidence="1 2" key="1">
    <citation type="submission" date="2024-04" db="EMBL/GenBank/DDBJ databases">
        <title>Complete genome sequence of Fusarium acuminatum.</title>
        <authorList>
            <person name="Lan B."/>
        </authorList>
    </citation>
    <scope>NUCLEOTIDE SEQUENCE [LARGE SCALE GENOMIC DNA]</scope>
    <source>
        <strain evidence="1">1A</strain>
    </source>
</reference>
<evidence type="ECO:0008006" key="3">
    <source>
        <dbReference type="Google" id="ProtNLM"/>
    </source>
</evidence>
<evidence type="ECO:0000313" key="1">
    <source>
        <dbReference type="EMBL" id="WZH46017.1"/>
    </source>
</evidence>
<evidence type="ECO:0000313" key="2">
    <source>
        <dbReference type="Proteomes" id="UP001489902"/>
    </source>
</evidence>
<protein>
    <recommendedName>
        <fullName evidence="3">F-box domain-containing protein</fullName>
    </recommendedName>
</protein>
<organism evidence="1 2">
    <name type="scientific">Fusarium acuminatum</name>
    <dbReference type="NCBI Taxonomy" id="5515"/>
    <lineage>
        <taxon>Eukaryota</taxon>
        <taxon>Fungi</taxon>
        <taxon>Dikarya</taxon>
        <taxon>Ascomycota</taxon>
        <taxon>Pezizomycotina</taxon>
        <taxon>Sordariomycetes</taxon>
        <taxon>Hypocreomycetidae</taxon>
        <taxon>Hypocreales</taxon>
        <taxon>Nectriaceae</taxon>
        <taxon>Fusarium</taxon>
        <taxon>Fusarium tricinctum species complex</taxon>
    </lineage>
</organism>
<dbReference type="EMBL" id="CP151263">
    <property type="protein sequence ID" value="WZH46017.1"/>
    <property type="molecule type" value="Genomic_DNA"/>
</dbReference>
<keyword evidence="2" id="KW-1185">Reference proteome</keyword>